<dbReference type="SUPFAM" id="SSF53649">
    <property type="entry name" value="Alkaline phosphatase-like"/>
    <property type="match status" value="1"/>
</dbReference>
<accession>A0A2S7U3H9</accession>
<comment type="caution">
    <text evidence="2">The sequence shown here is derived from an EMBL/GenBank/DDBJ whole genome shotgun (WGS) entry which is preliminary data.</text>
</comment>
<dbReference type="AlphaFoldDB" id="A0A2S7U3H9"/>
<dbReference type="RefSeq" id="WP_165788873.1">
    <property type="nucleotide sequence ID" value="NZ_MQWA01000001.1"/>
</dbReference>
<feature type="domain" description="Sulfatase N-terminal" evidence="1">
    <location>
        <begin position="11"/>
        <end position="83"/>
    </location>
</feature>
<evidence type="ECO:0000313" key="2">
    <source>
        <dbReference type="EMBL" id="PQJ29569.1"/>
    </source>
</evidence>
<dbReference type="InterPro" id="IPR017850">
    <property type="entry name" value="Alkaline_phosphatase_core_sf"/>
</dbReference>
<gene>
    <name evidence="2" type="ORF">BSZ32_14430</name>
</gene>
<name>A0A2S7U3H9_9BACT</name>
<evidence type="ECO:0000259" key="1">
    <source>
        <dbReference type="Pfam" id="PF00884"/>
    </source>
</evidence>
<organism evidence="2 3">
    <name type="scientific">Rubritalea profundi</name>
    <dbReference type="NCBI Taxonomy" id="1658618"/>
    <lineage>
        <taxon>Bacteria</taxon>
        <taxon>Pseudomonadati</taxon>
        <taxon>Verrucomicrobiota</taxon>
        <taxon>Verrucomicrobiia</taxon>
        <taxon>Verrucomicrobiales</taxon>
        <taxon>Rubritaleaceae</taxon>
        <taxon>Rubritalea</taxon>
    </lineage>
</organism>
<dbReference type="Proteomes" id="UP000239907">
    <property type="component" value="Unassembled WGS sequence"/>
</dbReference>
<sequence length="116" mass="13792">MRYWCDDANIYHPFTPEDKKFYFTDAITNKALGWLDEEPAEDKPFYLYLAFTAPHYPLHAWPEDIAKYKGKYDSGYESIRKARYQRMVKMGLIDPAKSPMQRWKGRAWSELTGIEL</sequence>
<dbReference type="Gene3D" id="3.40.720.10">
    <property type="entry name" value="Alkaline Phosphatase, subunit A"/>
    <property type="match status" value="1"/>
</dbReference>
<dbReference type="Pfam" id="PF00884">
    <property type="entry name" value="Sulfatase"/>
    <property type="match status" value="1"/>
</dbReference>
<keyword evidence="3" id="KW-1185">Reference proteome</keyword>
<protein>
    <recommendedName>
        <fullName evidence="1">Sulfatase N-terminal domain-containing protein</fullName>
    </recommendedName>
</protein>
<dbReference type="EMBL" id="MQWA01000001">
    <property type="protein sequence ID" value="PQJ29569.1"/>
    <property type="molecule type" value="Genomic_DNA"/>
</dbReference>
<evidence type="ECO:0000313" key="3">
    <source>
        <dbReference type="Proteomes" id="UP000239907"/>
    </source>
</evidence>
<proteinExistence type="predicted"/>
<reference evidence="2 3" key="1">
    <citation type="submission" date="2016-12" db="EMBL/GenBank/DDBJ databases">
        <title>Study of bacterial adaptation to deep sea.</title>
        <authorList>
            <person name="Song J."/>
            <person name="Yoshizawa S."/>
            <person name="Kogure K."/>
        </authorList>
    </citation>
    <scope>NUCLEOTIDE SEQUENCE [LARGE SCALE GENOMIC DNA]</scope>
    <source>
        <strain evidence="2 3">SAORIC-165</strain>
    </source>
</reference>
<dbReference type="InterPro" id="IPR000917">
    <property type="entry name" value="Sulfatase_N"/>
</dbReference>